<dbReference type="PATRIC" id="fig|1121022.4.peg.3565"/>
<evidence type="ECO:0000256" key="3">
    <source>
        <dbReference type="ARBA" id="ARBA00048741"/>
    </source>
</evidence>
<feature type="domain" description="Asparagine synthetase" evidence="4">
    <location>
        <begin position="236"/>
        <end position="574"/>
    </location>
</feature>
<dbReference type="PANTHER" id="PTHR43284">
    <property type="entry name" value="ASPARAGINE SYNTHETASE (GLUTAMINE-HYDROLYZING)"/>
    <property type="match status" value="1"/>
</dbReference>
<evidence type="ECO:0000313" key="5">
    <source>
        <dbReference type="EMBL" id="ESQ87017.1"/>
    </source>
</evidence>
<dbReference type="AlphaFoldDB" id="V4NZ19"/>
<dbReference type="Pfam" id="PF00733">
    <property type="entry name" value="Asn_synthase"/>
    <property type="match status" value="1"/>
</dbReference>
<reference evidence="5 6" key="1">
    <citation type="journal article" date="2014" name="Nature">
        <title>Sequential evolution of bacterial morphology by co-option of a developmental regulator.</title>
        <authorList>
            <person name="Jiang C."/>
            <person name="Brown P.J."/>
            <person name="Ducret A."/>
            <person name="Brun Y.V."/>
        </authorList>
    </citation>
    <scope>NUCLEOTIDE SEQUENCE [LARGE SCALE GENOMIC DNA]</scope>
    <source>
        <strain evidence="5 6">DSM 16100</strain>
    </source>
</reference>
<dbReference type="SUPFAM" id="SSF56235">
    <property type="entry name" value="N-terminal nucleophile aminohydrolases (Ntn hydrolases)"/>
    <property type="match status" value="1"/>
</dbReference>
<comment type="pathway">
    <text evidence="1">Amino-acid biosynthesis; L-asparagine biosynthesis; L-asparagine from L-aspartate (L-Gln route): step 1/1.</text>
</comment>
<accession>V4NZ19</accession>
<evidence type="ECO:0000313" key="6">
    <source>
        <dbReference type="Proteomes" id="UP000017837"/>
    </source>
</evidence>
<dbReference type="SUPFAM" id="SSF52402">
    <property type="entry name" value="Adenine nucleotide alpha hydrolases-like"/>
    <property type="match status" value="1"/>
</dbReference>
<dbReference type="Gene3D" id="3.60.20.10">
    <property type="entry name" value="Glutamine Phosphoribosylpyrophosphate, subunit 1, domain 1"/>
    <property type="match status" value="1"/>
</dbReference>
<comment type="catalytic activity">
    <reaction evidence="3">
        <text>L-aspartate + L-glutamine + ATP + H2O = L-asparagine + L-glutamate + AMP + diphosphate + H(+)</text>
        <dbReference type="Rhea" id="RHEA:12228"/>
        <dbReference type="ChEBI" id="CHEBI:15377"/>
        <dbReference type="ChEBI" id="CHEBI:15378"/>
        <dbReference type="ChEBI" id="CHEBI:29985"/>
        <dbReference type="ChEBI" id="CHEBI:29991"/>
        <dbReference type="ChEBI" id="CHEBI:30616"/>
        <dbReference type="ChEBI" id="CHEBI:33019"/>
        <dbReference type="ChEBI" id="CHEBI:58048"/>
        <dbReference type="ChEBI" id="CHEBI:58359"/>
        <dbReference type="ChEBI" id="CHEBI:456215"/>
        <dbReference type="EC" id="6.3.5.4"/>
    </reaction>
</comment>
<dbReference type="InterPro" id="IPR001962">
    <property type="entry name" value="Asn_synthase"/>
</dbReference>
<dbReference type="STRING" id="1121022.GCA_000376105_03751"/>
<dbReference type="OrthoDB" id="7053173at2"/>
<gene>
    <name evidence="5" type="ORF">ABENE_17460</name>
</gene>
<evidence type="ECO:0000256" key="2">
    <source>
        <dbReference type="ARBA" id="ARBA00012737"/>
    </source>
</evidence>
<dbReference type="InterPro" id="IPR051786">
    <property type="entry name" value="ASN_synthetase/amidase"/>
</dbReference>
<sequence length="581" mass="63685">MAARFLALMSNRSDLVHDLAQRIAHKGDLIRVYGNTQLTVFANQADAILPLGPHGCVLGRLFSKTLGYDRVQAFNDAHIDGIIATEGAHLLRDFWGTYVAFMCGRNGDAIALRDPSGGFPAYEASYFDASLFSSDMETLRHAGLLKSNIEWSYLPQHLFDGGLRTSHTALKGVKELLPGARLRFRSGQRHDDACWSPWDHVAPTVDLTDEALSARIGDTVRRCTNALASCFRHPLTGLSGGLDSSIIAASLAGTPSSMATLTLATDEPEGDERRYARQVTDAFSLRLFEHIHDGNDVDLRRSVSKHLPRPMGNFMVQSVDVARANVMKTYPFDAYFSGRGGDNVFCSMQSASALIDRVQAEGLSRGTWQTLYDICRLTESSAWDVGAMAVKRALSGGATYTWRGHPGFLHPDVVPRTASRHAWLEPPHGVPIGKAVHVMLLVRIQGTLEGLSRYDAAELVTPLLSQPLVELCLQVPSWRWCAGGRNRAPVRRAFSNLLPPSIVNRTTKGGPDSFCIEVIDRNRSTVKGLLLEGRLAAHNLLDRGALERCLTATAPLVPPQHLQLATLLEVEAWVNAWHDSS</sequence>
<dbReference type="InterPro" id="IPR029055">
    <property type="entry name" value="Ntn_hydrolases_N"/>
</dbReference>
<dbReference type="GO" id="GO:0004066">
    <property type="term" value="F:asparagine synthase (glutamine-hydrolyzing) activity"/>
    <property type="evidence" value="ECO:0007669"/>
    <property type="project" value="UniProtKB-EC"/>
</dbReference>
<name>V4NZ19_9CAUL</name>
<dbReference type="GO" id="GO:0006529">
    <property type="term" value="P:asparagine biosynthetic process"/>
    <property type="evidence" value="ECO:0007669"/>
    <property type="project" value="InterPro"/>
</dbReference>
<dbReference type="PANTHER" id="PTHR43284:SF1">
    <property type="entry name" value="ASPARAGINE SYNTHETASE"/>
    <property type="match status" value="1"/>
</dbReference>
<protein>
    <recommendedName>
        <fullName evidence="2">asparagine synthase (glutamine-hydrolyzing)</fullName>
        <ecNumber evidence="2">6.3.5.4</ecNumber>
    </recommendedName>
</protein>
<dbReference type="RefSeq" id="WP_018083434.1">
    <property type="nucleotide sequence ID" value="NZ_AQWM01000032.1"/>
</dbReference>
<dbReference type="InterPro" id="IPR014729">
    <property type="entry name" value="Rossmann-like_a/b/a_fold"/>
</dbReference>
<proteinExistence type="predicted"/>
<dbReference type="EC" id="6.3.5.4" evidence="2"/>
<dbReference type="Proteomes" id="UP000017837">
    <property type="component" value="Unassembled WGS sequence"/>
</dbReference>
<keyword evidence="6" id="KW-1185">Reference proteome</keyword>
<organism evidence="5 6">
    <name type="scientific">Asticcacaulis benevestitus DSM 16100 = ATCC BAA-896</name>
    <dbReference type="NCBI Taxonomy" id="1121022"/>
    <lineage>
        <taxon>Bacteria</taxon>
        <taxon>Pseudomonadati</taxon>
        <taxon>Pseudomonadota</taxon>
        <taxon>Alphaproteobacteria</taxon>
        <taxon>Caulobacterales</taxon>
        <taxon>Caulobacteraceae</taxon>
        <taxon>Asticcacaulis</taxon>
    </lineage>
</organism>
<dbReference type="eggNOG" id="COG0367">
    <property type="taxonomic scope" value="Bacteria"/>
</dbReference>
<dbReference type="Gene3D" id="3.40.50.620">
    <property type="entry name" value="HUPs"/>
    <property type="match status" value="1"/>
</dbReference>
<comment type="caution">
    <text evidence="5">The sequence shown here is derived from an EMBL/GenBank/DDBJ whole genome shotgun (WGS) entry which is preliminary data.</text>
</comment>
<dbReference type="EMBL" id="AWGB01000047">
    <property type="protein sequence ID" value="ESQ87017.1"/>
    <property type="molecule type" value="Genomic_DNA"/>
</dbReference>
<evidence type="ECO:0000259" key="4">
    <source>
        <dbReference type="Pfam" id="PF00733"/>
    </source>
</evidence>
<evidence type="ECO:0000256" key="1">
    <source>
        <dbReference type="ARBA" id="ARBA00005187"/>
    </source>
</evidence>